<dbReference type="PANTHER" id="PTHR37423">
    <property type="entry name" value="SOLUBLE LYTIC MUREIN TRANSGLYCOSYLASE-RELATED"/>
    <property type="match status" value="1"/>
</dbReference>
<gene>
    <name evidence="3" type="ORF">B0682_05000</name>
</gene>
<dbReference type="SUPFAM" id="SSF53955">
    <property type="entry name" value="Lysozyme-like"/>
    <property type="match status" value="1"/>
</dbReference>
<proteinExistence type="inferred from homology"/>
<dbReference type="EMBL" id="MUYT01000004">
    <property type="protein sequence ID" value="OOS22062.1"/>
    <property type="molecule type" value="Genomic_DNA"/>
</dbReference>
<dbReference type="InterPro" id="IPR023346">
    <property type="entry name" value="Lysozyme-like_dom_sf"/>
</dbReference>
<evidence type="ECO:0000313" key="4">
    <source>
        <dbReference type="Proteomes" id="UP000191094"/>
    </source>
</evidence>
<dbReference type="STRING" id="90241.B0682_05000"/>
<evidence type="ECO:0000313" key="3">
    <source>
        <dbReference type="EMBL" id="OOS22062.1"/>
    </source>
</evidence>
<comment type="similarity">
    <text evidence="1">Belongs to the transglycosylase Slt family.</text>
</comment>
<name>A0A1T0CI76_9GAMM</name>
<protein>
    <submittedName>
        <fullName evidence="3">Lytic transglycosylase</fullName>
    </submittedName>
</protein>
<sequence>MANNATFNTALGGDAKTAHAHNAHTKVMMRQELTVAAVHGDSTFFSIDGFEHGFGYDLTRGYANDLGVTLNLLSYDDEQDALDAVRFGDVDMALTVASSRTINDMGLSELNLSCGRDATLTRYGLNPKISWTFKEGSDALALHASHYICDDVQVLNTAKIAHFYNQNLLKDDYNQQHFAKVLTEKLPNYKSSFQTHADEYNHDWELLVAMGYQESHLNANAISPTGVEGIMMLTNSTAKQMGVSNRVDPVQSIRGGAKYLELLKTEFADVPAPDRIWFALAAYNMGPYAIKDIQAKLSQGGKDANSWSNVYAYLADNAQTNGRYVQCMHYVSNIRSYLEEIKLQNMSLKRVERMA</sequence>
<feature type="domain" description="Transglycosylase SLT" evidence="2">
    <location>
        <begin position="193"/>
        <end position="296"/>
    </location>
</feature>
<dbReference type="InterPro" id="IPR008258">
    <property type="entry name" value="Transglycosylase_SLT_dom_1"/>
</dbReference>
<comment type="caution">
    <text evidence="3">The sequence shown here is derived from an EMBL/GenBank/DDBJ whole genome shotgun (WGS) entry which is preliminary data.</text>
</comment>
<dbReference type="GO" id="GO:0016020">
    <property type="term" value="C:membrane"/>
    <property type="evidence" value="ECO:0007669"/>
    <property type="project" value="InterPro"/>
</dbReference>
<organism evidence="3 4">
    <name type="scientific">Lwoffella lincolnii</name>
    <dbReference type="NCBI Taxonomy" id="90241"/>
    <lineage>
        <taxon>Bacteria</taxon>
        <taxon>Pseudomonadati</taxon>
        <taxon>Pseudomonadota</taxon>
        <taxon>Gammaproteobacteria</taxon>
        <taxon>Moraxellales</taxon>
        <taxon>Moraxellaceae</taxon>
        <taxon>Lwoffella</taxon>
    </lineage>
</organism>
<dbReference type="Gene3D" id="1.10.530.10">
    <property type="match status" value="1"/>
</dbReference>
<accession>A0A1T0CI76</accession>
<keyword evidence="4" id="KW-1185">Reference proteome</keyword>
<dbReference type="PANTHER" id="PTHR37423:SF2">
    <property type="entry name" value="MEMBRANE-BOUND LYTIC MUREIN TRANSGLYCOSYLASE C"/>
    <property type="match status" value="1"/>
</dbReference>
<dbReference type="InterPro" id="IPR000189">
    <property type="entry name" value="Transglyc_AS"/>
</dbReference>
<dbReference type="Proteomes" id="UP000191094">
    <property type="component" value="Unassembled WGS sequence"/>
</dbReference>
<dbReference type="AlphaFoldDB" id="A0A1T0CI76"/>
<dbReference type="PROSITE" id="PS00922">
    <property type="entry name" value="TRANSGLYCOSYLASE"/>
    <property type="match status" value="1"/>
</dbReference>
<dbReference type="GO" id="GO:0008933">
    <property type="term" value="F:peptidoglycan lytic transglycosylase activity"/>
    <property type="evidence" value="ECO:0007669"/>
    <property type="project" value="InterPro"/>
</dbReference>
<dbReference type="CDD" id="cd13403">
    <property type="entry name" value="MLTF-like"/>
    <property type="match status" value="1"/>
</dbReference>
<reference evidence="3 4" key="1">
    <citation type="submission" date="2017-02" db="EMBL/GenBank/DDBJ databases">
        <title>Draft genome sequence of Moraxella lincolnii CCUG 9405T type strain.</title>
        <authorList>
            <person name="Salva-Serra F."/>
            <person name="Engstrom-Jakobsson H."/>
            <person name="Thorell K."/>
            <person name="Jaen-Luchoro D."/>
            <person name="Gonzales-Siles L."/>
            <person name="Karlsson R."/>
            <person name="Yazdan S."/>
            <person name="Boulund F."/>
            <person name="Johnning A."/>
            <person name="Engstrand L."/>
            <person name="Kristiansson E."/>
            <person name="Moore E."/>
        </authorList>
    </citation>
    <scope>NUCLEOTIDE SEQUENCE [LARGE SCALE GENOMIC DNA]</scope>
    <source>
        <strain evidence="3 4">CCUG 9405</strain>
    </source>
</reference>
<evidence type="ECO:0000259" key="2">
    <source>
        <dbReference type="Pfam" id="PF01464"/>
    </source>
</evidence>
<evidence type="ECO:0000256" key="1">
    <source>
        <dbReference type="ARBA" id="ARBA00007734"/>
    </source>
</evidence>
<dbReference type="Pfam" id="PF01464">
    <property type="entry name" value="SLT"/>
    <property type="match status" value="1"/>
</dbReference>
<dbReference type="Gene3D" id="3.40.190.10">
    <property type="entry name" value="Periplasmic binding protein-like II"/>
    <property type="match status" value="1"/>
</dbReference>
<dbReference type="GO" id="GO:0000270">
    <property type="term" value="P:peptidoglycan metabolic process"/>
    <property type="evidence" value="ECO:0007669"/>
    <property type="project" value="InterPro"/>
</dbReference>